<dbReference type="GO" id="GO:0005634">
    <property type="term" value="C:nucleus"/>
    <property type="evidence" value="ECO:0007669"/>
    <property type="project" value="TreeGrafter"/>
</dbReference>
<dbReference type="GO" id="GO:0003682">
    <property type="term" value="F:chromatin binding"/>
    <property type="evidence" value="ECO:0007669"/>
    <property type="project" value="TreeGrafter"/>
</dbReference>
<keyword evidence="3" id="KW-1185">Reference proteome</keyword>
<feature type="region of interest" description="Disordered" evidence="1">
    <location>
        <begin position="612"/>
        <end position="651"/>
    </location>
</feature>
<protein>
    <recommendedName>
        <fullName evidence="4">Methyl-CpG binding domain protein 5</fullName>
    </recommendedName>
</protein>
<organism evidence="2 3">
    <name type="scientific">Gadus morhua</name>
    <name type="common">Atlantic cod</name>
    <dbReference type="NCBI Taxonomy" id="8049"/>
    <lineage>
        <taxon>Eukaryota</taxon>
        <taxon>Metazoa</taxon>
        <taxon>Chordata</taxon>
        <taxon>Craniata</taxon>
        <taxon>Vertebrata</taxon>
        <taxon>Euteleostomi</taxon>
        <taxon>Actinopterygii</taxon>
        <taxon>Neopterygii</taxon>
        <taxon>Teleostei</taxon>
        <taxon>Neoteleostei</taxon>
        <taxon>Acanthomorphata</taxon>
        <taxon>Zeiogadaria</taxon>
        <taxon>Gadariae</taxon>
        <taxon>Gadiformes</taxon>
        <taxon>Gadoidei</taxon>
        <taxon>Gadidae</taxon>
        <taxon>Gadus</taxon>
    </lineage>
</organism>
<feature type="region of interest" description="Disordered" evidence="1">
    <location>
        <begin position="173"/>
        <end position="199"/>
    </location>
</feature>
<feature type="region of interest" description="Disordered" evidence="1">
    <location>
        <begin position="387"/>
        <end position="422"/>
    </location>
</feature>
<evidence type="ECO:0008006" key="4">
    <source>
        <dbReference type="Google" id="ProtNLM"/>
    </source>
</evidence>
<accession>A0A8C4ZLS8</accession>
<sequence>GKVNHRTEGSFAPSGSVLACLEQAKSYLQTDGTCKCGLECPLILHKVFNFDPGAAVTQRTAEDVKADSAVTKLCIHKRKIIAVATLHRSMESQISSRNAPPAYRASRGCHIGSLNPQAIRKDLRNGPSNTIPPDGNNSYKLPMSGPPHYVHKHQLGSPPQRDAYAHQSRLRPGVGDLNAQRSPYRNNHHSGLLSPPATTTCSAQHYADRTPFLRSPESAALSFHGAPSPGSGHVNGERFGPLSPPSVMVHGPPSSSQLACALAGRTSVSSSPSMHTKSPNRQRSPCSFPQNTDYTHKSPLSSNAQQQQQQHHPQVLQHAPYVVQKRCMSSSEKDPLGILDPIPSLLDFHDQAVPTPSRLQVNNHPQGASVHAPPAIVPLPSNLPMPAVKSGVAGPGPGPRGQQHPALSSISSSPVRSPVHMAAPPAPVRLKELSLHQHASVASSHYGSVALASQVPSQQQQQQQQQPSRSLQGPVSSPKTSVPLHHMAESVIQPLVAINTGGGGVHSESIRLPPPRADSLNQARLPLKTGPRQLDRQNPPTFPASSLLSAAAKAQLVHQNNLGGSSGHPGLVGGGRQPYSEGCGSLEPQYLRGAGVPLGEGQSGRAALRDKLMSQQRGAQRKRKPPAEPDGNMSFHMNMQHGPSSHGYPEPTKRLLQQVANNDVSMAPLVQPISNQLEAQNGLSHACQPLPLPGKPLFFEDSVPSFGLSGSVILFFIGEMPASEYMITNTQDGDIQ</sequence>
<feature type="region of interest" description="Disordered" evidence="1">
    <location>
        <begin position="502"/>
        <end position="522"/>
    </location>
</feature>
<feature type="region of interest" description="Disordered" evidence="1">
    <location>
        <begin position="145"/>
        <end position="164"/>
    </location>
</feature>
<name>A0A8C4ZLS8_GADMO</name>
<evidence type="ECO:0000313" key="3">
    <source>
        <dbReference type="Proteomes" id="UP000694546"/>
    </source>
</evidence>
<dbReference type="GO" id="GO:0010369">
    <property type="term" value="C:chromocenter"/>
    <property type="evidence" value="ECO:0007669"/>
    <property type="project" value="TreeGrafter"/>
</dbReference>
<dbReference type="Ensembl" id="ENSGMOT00000015245.2">
    <property type="protein sequence ID" value="ENSGMOP00000014861.2"/>
    <property type="gene ID" value="ENSGMOG00000013896.2"/>
</dbReference>
<feature type="compositionally biased region" description="Low complexity" evidence="1">
    <location>
        <begin position="305"/>
        <end position="314"/>
    </location>
</feature>
<feature type="compositionally biased region" description="Low complexity" evidence="1">
    <location>
        <begin position="452"/>
        <end position="472"/>
    </location>
</feature>
<dbReference type="Proteomes" id="UP000694546">
    <property type="component" value="Chromosome 20"/>
</dbReference>
<reference evidence="2" key="1">
    <citation type="submission" date="2025-08" db="UniProtKB">
        <authorList>
            <consortium name="Ensembl"/>
        </authorList>
    </citation>
    <scope>IDENTIFICATION</scope>
</reference>
<dbReference type="AlphaFoldDB" id="A0A8C4ZLS8"/>
<feature type="compositionally biased region" description="Low complexity" evidence="1">
    <location>
        <begin position="400"/>
        <end position="419"/>
    </location>
</feature>
<proteinExistence type="predicted"/>
<dbReference type="GeneTree" id="ENSGT00530000064137"/>
<feature type="region of interest" description="Disordered" evidence="1">
    <location>
        <begin position="220"/>
        <end position="314"/>
    </location>
</feature>
<evidence type="ECO:0000313" key="2">
    <source>
        <dbReference type="Ensembl" id="ENSGMOP00000014861.2"/>
    </source>
</evidence>
<evidence type="ECO:0000256" key="1">
    <source>
        <dbReference type="SAM" id="MobiDB-lite"/>
    </source>
</evidence>
<reference evidence="2" key="2">
    <citation type="submission" date="2025-09" db="UniProtKB">
        <authorList>
            <consortium name="Ensembl"/>
        </authorList>
    </citation>
    <scope>IDENTIFICATION</scope>
</reference>
<dbReference type="PANTHER" id="PTHR16112">
    <property type="entry name" value="METHYL-CPG BINDING PROTEIN, DROSOPHILA"/>
    <property type="match status" value="1"/>
</dbReference>
<feature type="region of interest" description="Disordered" evidence="1">
    <location>
        <begin position="452"/>
        <end position="481"/>
    </location>
</feature>
<dbReference type="OMA" id="KHRMAED"/>
<dbReference type="PANTHER" id="PTHR16112:SF18">
    <property type="entry name" value="METHYL-CPG-BINDING DOMAIN PROTEIN 5"/>
    <property type="match status" value="1"/>
</dbReference>
<feature type="compositionally biased region" description="Polar residues" evidence="1">
    <location>
        <begin position="266"/>
        <end position="304"/>
    </location>
</feature>